<dbReference type="Proteomes" id="UP000185375">
    <property type="component" value="Segment"/>
</dbReference>
<dbReference type="InterPro" id="IPR015298">
    <property type="entry name" value="Phage_T4_Gp8"/>
</dbReference>
<dbReference type="SUPFAM" id="SSF89433">
    <property type="entry name" value="Baseplate structural protein gp8"/>
    <property type="match status" value="2"/>
</dbReference>
<dbReference type="Gene3D" id="2.60.340.10">
    <property type="entry name" value="baseplate structural protein gp8, domain 1"/>
    <property type="match status" value="2"/>
</dbReference>
<feature type="domain" description="Bacteriophage T4 Gp8" evidence="1">
    <location>
        <begin position="33"/>
        <end position="213"/>
    </location>
</feature>
<dbReference type="EMBL" id="KJ019057">
    <property type="protein sequence ID" value="AIX21180.1"/>
    <property type="molecule type" value="Genomic_DNA"/>
</dbReference>
<evidence type="ECO:0000259" key="1">
    <source>
        <dbReference type="Pfam" id="PF09215"/>
    </source>
</evidence>
<organism evidence="2 3">
    <name type="scientific">Synechococcus phage ACG-2014d</name>
    <dbReference type="NCBI Taxonomy" id="1493509"/>
    <lineage>
        <taxon>Viruses</taxon>
        <taxon>Duplodnaviria</taxon>
        <taxon>Heunggongvirae</taxon>
        <taxon>Uroviricota</taxon>
        <taxon>Caudoviricetes</taxon>
        <taxon>Pantevenvirales</taxon>
        <taxon>Kyanoviridae</taxon>
        <taxon>Lowelvirus</taxon>
        <taxon>Lowelvirus tuscon4d</taxon>
    </lineage>
</organism>
<evidence type="ECO:0000313" key="3">
    <source>
        <dbReference type="Proteomes" id="UP000185375"/>
    </source>
</evidence>
<name>A0A0E3F6N6_9CAUD</name>
<gene>
    <name evidence="2" type="ORF">Syn7803C89_75</name>
</gene>
<reference evidence="2 3" key="1">
    <citation type="submission" date="2013-12" db="EMBL/GenBank/DDBJ databases">
        <title>Ecological redundancy of diverse viral populations within a natural community.</title>
        <authorList>
            <person name="Gregory A.C."/>
            <person name="LaButti K."/>
            <person name="Copeland A."/>
            <person name="Woyke T."/>
            <person name="Sullivan M.B."/>
        </authorList>
    </citation>
    <scope>NUCLEOTIDE SEQUENCE [LARGE SCALE GENOMIC DNA]</scope>
    <source>
        <strain evidence="2">Syn7803C89</strain>
    </source>
</reference>
<sequence>MAALLTDQFRIFTAQKFIKSLEGPDPLASDTVAGDDRDRLYLFIGRPQEWDNENSPPQAVDSFDEFSDAYDDMMSLKRVLAADTIQVVRRIDWIPPEQIAGGLGFTYDMYRHDYSPTNTASSGATKLYDSDFYVVNSNYQVYKCIYNGTSPSDPNGKPSTIEPTGTSTSIITTADGYRWKYVYTIPVAQVLKFFSADYMPVFSDASVTSNSVAGEIDTVVITSSGSGYNNGTYDNVSINGDGTGGRVSIVVDGGRVISSTVTSGGTGYSFGKVTVDAISGIGTGTGGQIDVIIPPPGGHGKNPVVEMGAYRVMINAKLSYDEGAGDFPVDNDYRRIGLATNPKKYGTTELLSDLTLSASRAVIFPTTFQGNFIPDETITQTRVVGGQSVTATGKVVSWNTTTKVLKYYQNRVDGIFPSITGSLNEFDGSNVIQGASSGASGDPDVNFPAVPNTSSRVINNTEYDLGMRFTSGYAKPEIESNSGDVIYIDNRRTISRANDQIEDIKVVIEF</sequence>
<dbReference type="Pfam" id="PF09215">
    <property type="entry name" value="Phage-Gp8"/>
    <property type="match status" value="1"/>
</dbReference>
<dbReference type="InterPro" id="IPR036327">
    <property type="entry name" value="Gp8_sf"/>
</dbReference>
<evidence type="ECO:0000313" key="2">
    <source>
        <dbReference type="EMBL" id="AIX21180.1"/>
    </source>
</evidence>
<accession>A0A0E3F6N6</accession>
<proteinExistence type="predicted"/>
<protein>
    <submittedName>
        <fullName evidence="2">Baseplate wedge protein</fullName>
    </submittedName>
</protein>